<dbReference type="PANTHER" id="PTHR36423">
    <property type="entry name" value="AFR070WP"/>
    <property type="match status" value="1"/>
</dbReference>
<organism evidence="2 3">
    <name type="scientific">Hebeloma cylindrosporum</name>
    <dbReference type="NCBI Taxonomy" id="76867"/>
    <lineage>
        <taxon>Eukaryota</taxon>
        <taxon>Fungi</taxon>
        <taxon>Dikarya</taxon>
        <taxon>Basidiomycota</taxon>
        <taxon>Agaricomycotina</taxon>
        <taxon>Agaricomycetes</taxon>
        <taxon>Agaricomycetidae</taxon>
        <taxon>Agaricales</taxon>
        <taxon>Agaricineae</taxon>
        <taxon>Hymenogastraceae</taxon>
        <taxon>Hebeloma</taxon>
    </lineage>
</organism>
<dbReference type="EMBL" id="KN831773">
    <property type="protein sequence ID" value="KIM44741.1"/>
    <property type="molecule type" value="Genomic_DNA"/>
</dbReference>
<evidence type="ECO:0000313" key="2">
    <source>
        <dbReference type="EMBL" id="KIM44741.1"/>
    </source>
</evidence>
<dbReference type="OrthoDB" id="9970095at2759"/>
<name>A0A0C3CLU5_HEBCY</name>
<reference evidence="2 3" key="1">
    <citation type="submission" date="2014-04" db="EMBL/GenBank/DDBJ databases">
        <authorList>
            <consortium name="DOE Joint Genome Institute"/>
            <person name="Kuo A."/>
            <person name="Gay G."/>
            <person name="Dore J."/>
            <person name="Kohler A."/>
            <person name="Nagy L.G."/>
            <person name="Floudas D."/>
            <person name="Copeland A."/>
            <person name="Barry K.W."/>
            <person name="Cichocki N."/>
            <person name="Veneault-Fourrey C."/>
            <person name="LaButti K."/>
            <person name="Lindquist E.A."/>
            <person name="Lipzen A."/>
            <person name="Lundell T."/>
            <person name="Morin E."/>
            <person name="Murat C."/>
            <person name="Sun H."/>
            <person name="Tunlid A."/>
            <person name="Henrissat B."/>
            <person name="Grigoriev I.V."/>
            <person name="Hibbett D.S."/>
            <person name="Martin F."/>
            <person name="Nordberg H.P."/>
            <person name="Cantor M.N."/>
            <person name="Hua S.X."/>
        </authorList>
    </citation>
    <scope>NUCLEOTIDE SEQUENCE [LARGE SCALE GENOMIC DNA]</scope>
    <source>
        <strain evidence="3">h7</strain>
    </source>
</reference>
<evidence type="ECO:0000256" key="1">
    <source>
        <dbReference type="SAM" id="MobiDB-lite"/>
    </source>
</evidence>
<dbReference type="AlphaFoldDB" id="A0A0C3CLU5"/>
<feature type="compositionally biased region" description="Polar residues" evidence="1">
    <location>
        <begin position="34"/>
        <end position="43"/>
    </location>
</feature>
<dbReference type="Gene3D" id="3.30.70.1240">
    <property type="entry name" value="DOPA-like domains"/>
    <property type="match status" value="1"/>
</dbReference>
<dbReference type="SUPFAM" id="SSF143410">
    <property type="entry name" value="DOPA-like"/>
    <property type="match status" value="1"/>
</dbReference>
<feature type="region of interest" description="Disordered" evidence="1">
    <location>
        <begin position="1"/>
        <end position="48"/>
    </location>
</feature>
<sequence length="164" mass="18803">MPSSPWASPLQGFENADPLPTGLNPDGKSLINPPATTKSSTYEQFPPPIDSSNNGFDFHIYYMPTNKDDADYAKALHERIRREFPELRIYRFWDRAVGPHPTAMFEVNTFTPHQTGAFFSFLTVYRGPCSVLIHPNTDDEYKDHTELMTWMGKPWPLNDSLLKH</sequence>
<dbReference type="Pfam" id="PF08883">
    <property type="entry name" value="DOPA_dioxygen"/>
    <property type="match status" value="1"/>
</dbReference>
<proteinExistence type="predicted"/>
<gene>
    <name evidence="2" type="ORF">M413DRAFT_442696</name>
</gene>
<dbReference type="HOGENOM" id="CLU_090062_0_1_1"/>
<dbReference type="PANTHER" id="PTHR36423:SF2">
    <property type="entry name" value="AFR070WP"/>
    <property type="match status" value="1"/>
</dbReference>
<protein>
    <recommendedName>
        <fullName evidence="4">Dopa 4,5-dioxygenase</fullName>
    </recommendedName>
</protein>
<dbReference type="Proteomes" id="UP000053424">
    <property type="component" value="Unassembled WGS sequence"/>
</dbReference>
<accession>A0A0C3CLU5</accession>
<dbReference type="InterPro" id="IPR023389">
    <property type="entry name" value="DOPA-like_sf"/>
</dbReference>
<reference evidence="3" key="2">
    <citation type="submission" date="2015-01" db="EMBL/GenBank/DDBJ databases">
        <title>Evolutionary Origins and Diversification of the Mycorrhizal Mutualists.</title>
        <authorList>
            <consortium name="DOE Joint Genome Institute"/>
            <consortium name="Mycorrhizal Genomics Consortium"/>
            <person name="Kohler A."/>
            <person name="Kuo A."/>
            <person name="Nagy L.G."/>
            <person name="Floudas D."/>
            <person name="Copeland A."/>
            <person name="Barry K.W."/>
            <person name="Cichocki N."/>
            <person name="Veneault-Fourrey C."/>
            <person name="LaButti K."/>
            <person name="Lindquist E.A."/>
            <person name="Lipzen A."/>
            <person name="Lundell T."/>
            <person name="Morin E."/>
            <person name="Murat C."/>
            <person name="Riley R."/>
            <person name="Ohm R."/>
            <person name="Sun H."/>
            <person name="Tunlid A."/>
            <person name="Henrissat B."/>
            <person name="Grigoriev I.V."/>
            <person name="Hibbett D.S."/>
            <person name="Martin F."/>
        </authorList>
    </citation>
    <scope>NUCLEOTIDE SEQUENCE [LARGE SCALE GENOMIC DNA]</scope>
    <source>
        <strain evidence="3">h7</strain>
    </source>
</reference>
<keyword evidence="3" id="KW-1185">Reference proteome</keyword>
<dbReference type="InterPro" id="IPR014980">
    <property type="entry name" value="DOPA_dioxygen"/>
</dbReference>
<evidence type="ECO:0008006" key="4">
    <source>
        <dbReference type="Google" id="ProtNLM"/>
    </source>
</evidence>
<evidence type="ECO:0000313" key="3">
    <source>
        <dbReference type="Proteomes" id="UP000053424"/>
    </source>
</evidence>